<gene>
    <name evidence="3" type="ORF">GCM10022422_13940</name>
</gene>
<evidence type="ECO:0000313" key="4">
    <source>
        <dbReference type="Proteomes" id="UP001501367"/>
    </source>
</evidence>
<reference evidence="4" key="1">
    <citation type="journal article" date="2019" name="Int. J. Syst. Evol. Microbiol.">
        <title>The Global Catalogue of Microorganisms (GCM) 10K type strain sequencing project: providing services to taxonomists for standard genome sequencing and annotation.</title>
        <authorList>
            <consortium name="The Broad Institute Genomics Platform"/>
            <consortium name="The Broad Institute Genome Sequencing Center for Infectious Disease"/>
            <person name="Wu L."/>
            <person name="Ma J."/>
        </authorList>
    </citation>
    <scope>NUCLEOTIDE SEQUENCE [LARGE SCALE GENOMIC DNA]</scope>
    <source>
        <strain evidence="4">JCM 17336</strain>
    </source>
</reference>
<dbReference type="Proteomes" id="UP001501367">
    <property type="component" value="Unassembled WGS sequence"/>
</dbReference>
<protein>
    <submittedName>
        <fullName evidence="3">Uncharacterized protein</fullName>
    </submittedName>
</protein>
<keyword evidence="2" id="KW-0732">Signal</keyword>
<dbReference type="EMBL" id="BAABDT010000002">
    <property type="protein sequence ID" value="GAA3732695.1"/>
    <property type="molecule type" value="Genomic_DNA"/>
</dbReference>
<name>A0ABP7FA69_9FLAO</name>
<dbReference type="RefSeq" id="WP_345157820.1">
    <property type="nucleotide sequence ID" value="NZ_BAABDT010000002.1"/>
</dbReference>
<organism evidence="3 4">
    <name type="scientific">Flavobacterium ginsengisoli</name>
    <dbReference type="NCBI Taxonomy" id="871694"/>
    <lineage>
        <taxon>Bacteria</taxon>
        <taxon>Pseudomonadati</taxon>
        <taxon>Bacteroidota</taxon>
        <taxon>Flavobacteriia</taxon>
        <taxon>Flavobacteriales</taxon>
        <taxon>Flavobacteriaceae</taxon>
        <taxon>Flavobacterium</taxon>
    </lineage>
</organism>
<feature type="region of interest" description="Disordered" evidence="1">
    <location>
        <begin position="242"/>
        <end position="265"/>
    </location>
</feature>
<sequence>MKRMKKMLIVFLVLGTSMLTTNCANEEIGNGQLVREDPKITQAKEWFESYKSDSATGKSEEGEFSKAFENLDYYWENAKVTKLEDSSTGIAVPVKDNPEASEYKGQKMLYLRESDSKYQAILQEIFPESKEKITDEQKKLGFGDLSLFSGYIINWDLKDGFLKGARLKDGLVIADVTAVMTFLDENVATAKMIEMFDDSSNYGSERDDTLQKGGTAAIPLNNVIVTQKSPAPAPRDFTIAGAFGDGGSNGNPNTPTGGGSNGNSDTASVEIAPPSCQSFNFKKTTSLWQVALVKNVSFKIILLSDKGIHFIHSAKFTQAISFGMPTNHLVGGANISQGLAAELSAKALQITIREVVQMYGRVKVSPMVVEQYFKERLIYNYPLITSGGRVNWTASEKLPITDYETTFMLPDNCQ</sequence>
<feature type="signal peptide" evidence="2">
    <location>
        <begin position="1"/>
        <end position="23"/>
    </location>
</feature>
<proteinExistence type="predicted"/>
<evidence type="ECO:0000256" key="1">
    <source>
        <dbReference type="SAM" id="MobiDB-lite"/>
    </source>
</evidence>
<feature type="chain" id="PRO_5045905613" evidence="2">
    <location>
        <begin position="24"/>
        <end position="414"/>
    </location>
</feature>
<evidence type="ECO:0000256" key="2">
    <source>
        <dbReference type="SAM" id="SignalP"/>
    </source>
</evidence>
<comment type="caution">
    <text evidence="3">The sequence shown here is derived from an EMBL/GenBank/DDBJ whole genome shotgun (WGS) entry which is preliminary data.</text>
</comment>
<accession>A0ABP7FA69</accession>
<keyword evidence="4" id="KW-1185">Reference proteome</keyword>
<evidence type="ECO:0000313" key="3">
    <source>
        <dbReference type="EMBL" id="GAA3732695.1"/>
    </source>
</evidence>